<dbReference type="Gene3D" id="3.40.50.1820">
    <property type="entry name" value="alpha/beta hydrolase"/>
    <property type="match status" value="1"/>
</dbReference>
<evidence type="ECO:0000313" key="2">
    <source>
        <dbReference type="EMBL" id="MCP2257658.1"/>
    </source>
</evidence>
<evidence type="ECO:0000259" key="1">
    <source>
        <dbReference type="Pfam" id="PF12697"/>
    </source>
</evidence>
<comment type="caution">
    <text evidence="2">The sequence shown here is derived from an EMBL/GenBank/DDBJ whole genome shotgun (WGS) entry which is preliminary data.</text>
</comment>
<dbReference type="Pfam" id="PF12697">
    <property type="entry name" value="Abhydrolase_6"/>
    <property type="match status" value="1"/>
</dbReference>
<protein>
    <submittedName>
        <fullName evidence="2">Pimeloyl-ACP methyl ester carboxylesterase</fullName>
    </submittedName>
</protein>
<dbReference type="InterPro" id="IPR000073">
    <property type="entry name" value="AB_hydrolase_1"/>
</dbReference>
<keyword evidence="3" id="KW-1185">Reference proteome</keyword>
<dbReference type="EMBL" id="JAMTCP010000004">
    <property type="protein sequence ID" value="MCP2257658.1"/>
    <property type="molecule type" value="Genomic_DNA"/>
</dbReference>
<name>A0ABT1HQ69_STRSD</name>
<dbReference type="Proteomes" id="UP001205311">
    <property type="component" value="Unassembled WGS sequence"/>
</dbReference>
<gene>
    <name evidence="2" type="ORF">LX15_001343</name>
</gene>
<dbReference type="SUPFAM" id="SSF53474">
    <property type="entry name" value="alpha/beta-Hydrolases"/>
    <property type="match status" value="1"/>
</dbReference>
<proteinExistence type="predicted"/>
<dbReference type="InterPro" id="IPR029058">
    <property type="entry name" value="AB_hydrolase_fold"/>
</dbReference>
<feature type="domain" description="AB hydrolase-1" evidence="1">
    <location>
        <begin position="23"/>
        <end position="249"/>
    </location>
</feature>
<reference evidence="2 3" key="1">
    <citation type="submission" date="2022-06" db="EMBL/GenBank/DDBJ databases">
        <title>Genomic Encyclopedia of Archaeal and Bacterial Type Strains, Phase II (KMG-II): from individual species to whole genera.</title>
        <authorList>
            <person name="Goeker M."/>
        </authorList>
    </citation>
    <scope>NUCLEOTIDE SEQUENCE [LARGE SCALE GENOMIC DNA]</scope>
    <source>
        <strain evidence="2 3">DSM 40477</strain>
    </source>
</reference>
<accession>A0ABT1HQ69</accession>
<evidence type="ECO:0000313" key="3">
    <source>
        <dbReference type="Proteomes" id="UP001205311"/>
    </source>
</evidence>
<dbReference type="RefSeq" id="WP_253668598.1">
    <property type="nucleotide sequence ID" value="NZ_JAMTCP010000004.1"/>
</dbReference>
<organism evidence="2 3">
    <name type="scientific">Streptoalloteichus tenebrarius (strain ATCC 17920 / DSM 40477 / JCM 4838 / CBS 697.72 / NBRC 16177 / NCIMB 11028 / NRRL B-12390 / A12253. 1 / ISP 5477)</name>
    <name type="common">Streptomyces tenebrarius</name>
    <dbReference type="NCBI Taxonomy" id="1933"/>
    <lineage>
        <taxon>Bacteria</taxon>
        <taxon>Bacillati</taxon>
        <taxon>Actinomycetota</taxon>
        <taxon>Actinomycetes</taxon>
        <taxon>Pseudonocardiales</taxon>
        <taxon>Pseudonocardiaceae</taxon>
        <taxon>Streptoalloteichus</taxon>
    </lineage>
</organism>
<sequence>MSTLTSADGTLIDYDRHGRGPAVVFIGGATQYRALDPDTTLAARRLADAGHTAVVYDRRGRGRSGDTPPWSLDREVEDLAALIEAVGGAATLYSSSSGAALALAAATAGLGVNALALYEPPFFAGVDHTDHLAALRSLLAQGRHDDALRYDLTAVIGVPEQVVDGMAQSPTWPAMVAVAPTLVYDLAAVNEINLDPDWRARWAGVTVPTVVFSGDQTFPGMPEAADAVAEAIPSARRRVLPGQGHGPTAEVMASVLLEFPRPAQA</sequence>